<dbReference type="GO" id="GO:0005634">
    <property type="term" value="C:nucleus"/>
    <property type="evidence" value="ECO:0007669"/>
    <property type="project" value="UniProtKB-SubCell"/>
</dbReference>
<evidence type="ECO:0000256" key="4">
    <source>
        <dbReference type="ARBA" id="ARBA00023054"/>
    </source>
</evidence>
<dbReference type="EMBL" id="QKYT01000020">
    <property type="protein sequence ID" value="RIA98124.1"/>
    <property type="molecule type" value="Genomic_DNA"/>
</dbReference>
<comment type="subcellular location">
    <subcellularLocation>
        <location evidence="1">Nucleus</location>
    </subcellularLocation>
</comment>
<evidence type="ECO:0000256" key="3">
    <source>
        <dbReference type="ARBA" id="ARBA00023015"/>
    </source>
</evidence>
<protein>
    <submittedName>
        <fullName evidence="7">Uncharacterized protein</fullName>
    </submittedName>
</protein>
<evidence type="ECO:0000313" key="7">
    <source>
        <dbReference type="EMBL" id="RIA98124.1"/>
    </source>
</evidence>
<sequence>MSDTSSSPLHTLLDQLSSELHECLRKIIPNINEEALDQIKKAEYPDKYEEVEKIREKLIENQTHKYLSVAKQLEIEFTKIVYSERQTKGIALKEEIAGLNQTIGQQKEVITKYTSLMKQWTKEFEELEDENKVPL</sequence>
<dbReference type="Pfam" id="PF11594">
    <property type="entry name" value="Med28"/>
    <property type="match status" value="1"/>
</dbReference>
<comment type="caution">
    <text evidence="7">The sequence shown here is derived from an EMBL/GenBank/DDBJ whole genome shotgun (WGS) entry which is preliminary data.</text>
</comment>
<dbReference type="Proteomes" id="UP000265703">
    <property type="component" value="Unassembled WGS sequence"/>
</dbReference>
<name>A0A397TT94_9GLOM</name>
<keyword evidence="4" id="KW-0175">Coiled coil</keyword>
<dbReference type="AlphaFoldDB" id="A0A397TT94"/>
<keyword evidence="5" id="KW-0804">Transcription</keyword>
<keyword evidence="3" id="KW-0805">Transcription regulation</keyword>
<dbReference type="InterPro" id="IPR021640">
    <property type="entry name" value="Mediator_Med28"/>
</dbReference>
<keyword evidence="8" id="KW-1185">Reference proteome</keyword>
<comment type="similarity">
    <text evidence="2">Belongs to the Mediator complex subunit 28 family.</text>
</comment>
<reference evidence="7 8" key="1">
    <citation type="submission" date="2018-06" db="EMBL/GenBank/DDBJ databases">
        <title>Comparative genomics reveals the genomic features of Rhizophagus irregularis, R. cerebriforme, R. diaphanum and Gigaspora rosea, and their symbiotic lifestyle signature.</title>
        <authorList>
            <person name="Morin E."/>
            <person name="San Clemente H."/>
            <person name="Chen E.C.H."/>
            <person name="De La Providencia I."/>
            <person name="Hainaut M."/>
            <person name="Kuo A."/>
            <person name="Kohler A."/>
            <person name="Murat C."/>
            <person name="Tang N."/>
            <person name="Roy S."/>
            <person name="Loubradou J."/>
            <person name="Henrissat B."/>
            <person name="Grigoriev I.V."/>
            <person name="Corradi N."/>
            <person name="Roux C."/>
            <person name="Martin F.M."/>
        </authorList>
    </citation>
    <scope>NUCLEOTIDE SEQUENCE [LARGE SCALE GENOMIC DNA]</scope>
    <source>
        <strain evidence="7 8">DAOM 227022</strain>
    </source>
</reference>
<evidence type="ECO:0000256" key="1">
    <source>
        <dbReference type="ARBA" id="ARBA00004123"/>
    </source>
</evidence>
<evidence type="ECO:0000313" key="8">
    <source>
        <dbReference type="Proteomes" id="UP000265703"/>
    </source>
</evidence>
<dbReference type="OrthoDB" id="2347592at2759"/>
<accession>A0A397TT94</accession>
<gene>
    <name evidence="7" type="ORF">C1645_813175</name>
</gene>
<keyword evidence="6" id="KW-0539">Nucleus</keyword>
<organism evidence="7 8">
    <name type="scientific">Glomus cerebriforme</name>
    <dbReference type="NCBI Taxonomy" id="658196"/>
    <lineage>
        <taxon>Eukaryota</taxon>
        <taxon>Fungi</taxon>
        <taxon>Fungi incertae sedis</taxon>
        <taxon>Mucoromycota</taxon>
        <taxon>Glomeromycotina</taxon>
        <taxon>Glomeromycetes</taxon>
        <taxon>Glomerales</taxon>
        <taxon>Glomeraceae</taxon>
        <taxon>Glomus</taxon>
    </lineage>
</organism>
<evidence type="ECO:0000256" key="6">
    <source>
        <dbReference type="ARBA" id="ARBA00023242"/>
    </source>
</evidence>
<evidence type="ECO:0000256" key="5">
    <source>
        <dbReference type="ARBA" id="ARBA00023163"/>
    </source>
</evidence>
<proteinExistence type="inferred from homology"/>
<evidence type="ECO:0000256" key="2">
    <source>
        <dbReference type="ARBA" id="ARBA00005571"/>
    </source>
</evidence>